<evidence type="ECO:0000256" key="4">
    <source>
        <dbReference type="ARBA" id="ARBA00020739"/>
    </source>
</evidence>
<evidence type="ECO:0000256" key="11">
    <source>
        <dbReference type="ARBA" id="ARBA00045736"/>
    </source>
</evidence>
<evidence type="ECO:0000313" key="15">
    <source>
        <dbReference type="EMBL" id="HCS93958.1"/>
    </source>
</evidence>
<evidence type="ECO:0000259" key="13">
    <source>
        <dbReference type="Pfam" id="PF02706"/>
    </source>
</evidence>
<evidence type="ECO:0000256" key="8">
    <source>
        <dbReference type="ARBA" id="ARBA00022989"/>
    </source>
</evidence>
<keyword evidence="9 12" id="KW-0472">Membrane</keyword>
<evidence type="ECO:0000256" key="7">
    <source>
        <dbReference type="ARBA" id="ARBA00022903"/>
    </source>
</evidence>
<dbReference type="GO" id="GO:0004713">
    <property type="term" value="F:protein tyrosine kinase activity"/>
    <property type="evidence" value="ECO:0007669"/>
    <property type="project" value="TreeGrafter"/>
</dbReference>
<comment type="function">
    <text evidence="11">Required for CpsD phosphorylation. Involved in the regulation of capsular polysaccharide biosynthesis. May be part of a complex that directs the coordinated polymerization and export to the cell surface of the capsular polysaccharide.</text>
</comment>
<reference evidence="15 16" key="1">
    <citation type="journal article" date="2018" name="Nat. Biotechnol.">
        <title>A standardized bacterial taxonomy based on genome phylogeny substantially revises the tree of life.</title>
        <authorList>
            <person name="Parks D.H."/>
            <person name="Chuvochina M."/>
            <person name="Waite D.W."/>
            <person name="Rinke C."/>
            <person name="Skarshewski A."/>
            <person name="Chaumeil P.A."/>
            <person name="Hugenholtz P."/>
        </authorList>
    </citation>
    <scope>NUCLEOTIDE SEQUENCE [LARGE SCALE GENOMIC DNA]</scope>
    <source>
        <strain evidence="15">UBA11306</strain>
    </source>
</reference>
<keyword evidence="10" id="KW-0270">Exopolysaccharide synthesis</keyword>
<protein>
    <recommendedName>
        <fullName evidence="4">Capsular polysaccharide biosynthesis protein CpsC</fullName>
    </recommendedName>
</protein>
<keyword evidence="7" id="KW-0972">Capsule biogenesis/degradation</keyword>
<dbReference type="PANTHER" id="PTHR32309:SF13">
    <property type="entry name" value="FERRIC ENTEROBACTIN TRANSPORT PROTEIN FEPE"/>
    <property type="match status" value="1"/>
</dbReference>
<proteinExistence type="inferred from homology"/>
<dbReference type="InterPro" id="IPR032807">
    <property type="entry name" value="GNVR"/>
</dbReference>
<dbReference type="EMBL" id="DQHO01000028">
    <property type="protein sequence ID" value="HCS93958.1"/>
    <property type="molecule type" value="Genomic_DNA"/>
</dbReference>
<feature type="transmembrane region" description="Helical" evidence="12">
    <location>
        <begin position="170"/>
        <end position="191"/>
    </location>
</feature>
<dbReference type="Proteomes" id="UP000262195">
    <property type="component" value="Unassembled WGS sequence"/>
</dbReference>
<sequence length="249" mass="27388">MNEEISLVELLDIFKKNIGIIVKSVVVFVVAAVIITLFFLTPKYEADTQMLVNQSSGENNINVGEIQTSVQMITTYKEFIMGDIVLEPVADQLGDGMTAKKLKDMVEVSNTQNSQVFTIGVTSDSQKLSAEAANLIASTFQQQIQEKFEVNNVTVVSEATTTPNKVSPSIVKNVAISIVLGVGVAVAIIIVKEMLDTRVHSESDLQRLGFTILGSVNEMTAKELKETRFKRRKLSESTETGTVSRRRRV</sequence>
<dbReference type="GO" id="GO:0000271">
    <property type="term" value="P:polysaccharide biosynthetic process"/>
    <property type="evidence" value="ECO:0007669"/>
    <property type="project" value="UniProtKB-KW"/>
</dbReference>
<evidence type="ECO:0000256" key="10">
    <source>
        <dbReference type="ARBA" id="ARBA00023169"/>
    </source>
</evidence>
<feature type="domain" description="Polysaccharide chain length determinant N-terminal" evidence="13">
    <location>
        <begin position="3"/>
        <end position="93"/>
    </location>
</feature>
<keyword evidence="5" id="KW-1003">Cell membrane</keyword>
<evidence type="ECO:0000256" key="3">
    <source>
        <dbReference type="ARBA" id="ARBA00006683"/>
    </source>
</evidence>
<evidence type="ECO:0000313" key="16">
    <source>
        <dbReference type="Proteomes" id="UP000262195"/>
    </source>
</evidence>
<dbReference type="AlphaFoldDB" id="A0A3D4S5T1"/>
<dbReference type="InterPro" id="IPR050445">
    <property type="entry name" value="Bact_polysacc_biosynth/exp"/>
</dbReference>
<evidence type="ECO:0000256" key="5">
    <source>
        <dbReference type="ARBA" id="ARBA00022475"/>
    </source>
</evidence>
<comment type="subcellular location">
    <subcellularLocation>
        <location evidence="1">Cell membrane</location>
        <topology evidence="1">Multi-pass membrane protein</topology>
    </subcellularLocation>
</comment>
<keyword evidence="6 12" id="KW-0812">Transmembrane</keyword>
<dbReference type="Pfam" id="PF13807">
    <property type="entry name" value="GNVR"/>
    <property type="match status" value="1"/>
</dbReference>
<evidence type="ECO:0000256" key="6">
    <source>
        <dbReference type="ARBA" id="ARBA00022692"/>
    </source>
</evidence>
<feature type="domain" description="Tyrosine-protein kinase G-rich" evidence="14">
    <location>
        <begin position="133"/>
        <end position="194"/>
    </location>
</feature>
<dbReference type="STRING" id="1121105.GCA_000421665_01142"/>
<comment type="pathway">
    <text evidence="2">Capsule biogenesis; capsule polysaccharide biosynthesis.</text>
</comment>
<comment type="similarity">
    <text evidence="3">Belongs to the CpsC/CapA family.</text>
</comment>
<keyword evidence="8 12" id="KW-1133">Transmembrane helix</keyword>
<evidence type="ECO:0000256" key="2">
    <source>
        <dbReference type="ARBA" id="ARBA00005132"/>
    </source>
</evidence>
<evidence type="ECO:0000256" key="9">
    <source>
        <dbReference type="ARBA" id="ARBA00023136"/>
    </source>
</evidence>
<comment type="caution">
    <text evidence="15">The sequence shown here is derived from an EMBL/GenBank/DDBJ whole genome shotgun (WGS) entry which is preliminary data.</text>
</comment>
<evidence type="ECO:0000256" key="1">
    <source>
        <dbReference type="ARBA" id="ARBA00004651"/>
    </source>
</evidence>
<dbReference type="InterPro" id="IPR003856">
    <property type="entry name" value="LPS_length_determ_N"/>
</dbReference>
<feature type="transmembrane region" description="Helical" evidence="12">
    <location>
        <begin position="20"/>
        <end position="40"/>
    </location>
</feature>
<accession>A0A3D4S5T1</accession>
<evidence type="ECO:0000256" key="12">
    <source>
        <dbReference type="SAM" id="Phobius"/>
    </source>
</evidence>
<organism evidence="15 16">
    <name type="scientific">Bavariicoccus seileri</name>
    <dbReference type="NCBI Taxonomy" id="549685"/>
    <lineage>
        <taxon>Bacteria</taxon>
        <taxon>Bacillati</taxon>
        <taxon>Bacillota</taxon>
        <taxon>Bacilli</taxon>
        <taxon>Lactobacillales</taxon>
        <taxon>Enterococcaceae</taxon>
        <taxon>Bavariicoccus</taxon>
    </lineage>
</organism>
<dbReference type="GO" id="GO:0005886">
    <property type="term" value="C:plasma membrane"/>
    <property type="evidence" value="ECO:0007669"/>
    <property type="project" value="UniProtKB-SubCell"/>
</dbReference>
<name>A0A3D4S5T1_9ENTE</name>
<dbReference type="Pfam" id="PF02706">
    <property type="entry name" value="Wzz"/>
    <property type="match status" value="1"/>
</dbReference>
<dbReference type="PANTHER" id="PTHR32309">
    <property type="entry name" value="TYROSINE-PROTEIN KINASE"/>
    <property type="match status" value="1"/>
</dbReference>
<gene>
    <name evidence="15" type="ORF">DIW15_04540</name>
</gene>
<evidence type="ECO:0000259" key="14">
    <source>
        <dbReference type="Pfam" id="PF13807"/>
    </source>
</evidence>